<gene>
    <name evidence="7" type="ORF">SAMN05443244_0004</name>
</gene>
<dbReference type="Proteomes" id="UP000182409">
    <property type="component" value="Unassembled WGS sequence"/>
</dbReference>
<dbReference type="InterPro" id="IPR058031">
    <property type="entry name" value="AAA_lid_NorR"/>
</dbReference>
<keyword evidence="4 7" id="KW-0238">DNA-binding</keyword>
<keyword evidence="5" id="KW-0804">Transcription</keyword>
<dbReference type="InterPro" id="IPR011006">
    <property type="entry name" value="CheY-like_superfamily"/>
</dbReference>
<name>A0A1H4IRR7_9BACT</name>
<dbReference type="InterPro" id="IPR002078">
    <property type="entry name" value="Sigma_54_int"/>
</dbReference>
<evidence type="ECO:0000256" key="3">
    <source>
        <dbReference type="ARBA" id="ARBA00023015"/>
    </source>
</evidence>
<dbReference type="PANTHER" id="PTHR32071">
    <property type="entry name" value="TRANSCRIPTIONAL REGULATORY PROTEIN"/>
    <property type="match status" value="1"/>
</dbReference>
<evidence type="ECO:0000256" key="1">
    <source>
        <dbReference type="ARBA" id="ARBA00022741"/>
    </source>
</evidence>
<accession>A0A1H4IRR7</accession>
<protein>
    <submittedName>
        <fullName evidence="7">DNA-binding transcriptional response regulator, NtrC family, contains REC, AAA-type ATPase, and a Fis-type DNA-binding domains</fullName>
    </submittedName>
</protein>
<proteinExistence type="predicted"/>
<dbReference type="OrthoDB" id="9771372at2"/>
<evidence type="ECO:0000313" key="7">
    <source>
        <dbReference type="EMBL" id="SEB36760.1"/>
    </source>
</evidence>
<organism evidence="7 8">
    <name type="scientific">Terriglobus roseus</name>
    <dbReference type="NCBI Taxonomy" id="392734"/>
    <lineage>
        <taxon>Bacteria</taxon>
        <taxon>Pseudomonadati</taxon>
        <taxon>Acidobacteriota</taxon>
        <taxon>Terriglobia</taxon>
        <taxon>Terriglobales</taxon>
        <taxon>Acidobacteriaceae</taxon>
        <taxon>Terriglobus</taxon>
    </lineage>
</organism>
<evidence type="ECO:0000259" key="6">
    <source>
        <dbReference type="PROSITE" id="PS50045"/>
    </source>
</evidence>
<keyword evidence="1" id="KW-0547">Nucleotide-binding</keyword>
<dbReference type="PROSITE" id="PS00675">
    <property type="entry name" value="SIGMA54_INTERACT_1"/>
    <property type="match status" value="1"/>
</dbReference>
<dbReference type="SUPFAM" id="SSF52540">
    <property type="entry name" value="P-loop containing nucleoside triphosphate hydrolases"/>
    <property type="match status" value="1"/>
</dbReference>
<feature type="domain" description="Sigma-54 factor interaction" evidence="6">
    <location>
        <begin position="185"/>
        <end position="412"/>
    </location>
</feature>
<evidence type="ECO:0000256" key="2">
    <source>
        <dbReference type="ARBA" id="ARBA00022840"/>
    </source>
</evidence>
<dbReference type="InterPro" id="IPR025662">
    <property type="entry name" value="Sigma_54_int_dom_ATP-bd_1"/>
</dbReference>
<dbReference type="PROSITE" id="PS00676">
    <property type="entry name" value="SIGMA54_INTERACT_2"/>
    <property type="match status" value="1"/>
</dbReference>
<evidence type="ECO:0000313" key="8">
    <source>
        <dbReference type="Proteomes" id="UP000182409"/>
    </source>
</evidence>
<evidence type="ECO:0000256" key="4">
    <source>
        <dbReference type="ARBA" id="ARBA00023125"/>
    </source>
</evidence>
<dbReference type="Gene3D" id="3.40.50.300">
    <property type="entry name" value="P-loop containing nucleotide triphosphate hydrolases"/>
    <property type="match status" value="1"/>
</dbReference>
<dbReference type="AlphaFoldDB" id="A0A1H4IRR7"/>
<dbReference type="InterPro" id="IPR027417">
    <property type="entry name" value="P-loop_NTPase"/>
</dbReference>
<dbReference type="InterPro" id="IPR025943">
    <property type="entry name" value="Sigma_54_int_dom_ATP-bd_2"/>
</dbReference>
<dbReference type="PROSITE" id="PS50045">
    <property type="entry name" value="SIGMA54_INTERACT_4"/>
    <property type="match status" value="1"/>
</dbReference>
<dbReference type="InterPro" id="IPR025944">
    <property type="entry name" value="Sigma_54_int_dom_CS"/>
</dbReference>
<dbReference type="Pfam" id="PF25601">
    <property type="entry name" value="AAA_lid_14"/>
    <property type="match status" value="1"/>
</dbReference>
<dbReference type="InterPro" id="IPR003593">
    <property type="entry name" value="AAA+_ATPase"/>
</dbReference>
<dbReference type="RefSeq" id="WP_074651770.1">
    <property type="nucleotide sequence ID" value="NZ_FNSD01000001.1"/>
</dbReference>
<dbReference type="GO" id="GO:0003677">
    <property type="term" value="F:DNA binding"/>
    <property type="evidence" value="ECO:0007669"/>
    <property type="project" value="UniProtKB-KW"/>
</dbReference>
<evidence type="ECO:0000256" key="5">
    <source>
        <dbReference type="ARBA" id="ARBA00023163"/>
    </source>
</evidence>
<dbReference type="Gene3D" id="1.10.8.60">
    <property type="match status" value="1"/>
</dbReference>
<dbReference type="EMBL" id="FNSD01000001">
    <property type="protein sequence ID" value="SEB36760.1"/>
    <property type="molecule type" value="Genomic_DNA"/>
</dbReference>
<dbReference type="PROSITE" id="PS00688">
    <property type="entry name" value="SIGMA54_INTERACT_3"/>
    <property type="match status" value="1"/>
</dbReference>
<dbReference type="SMART" id="SM00382">
    <property type="entry name" value="AAA"/>
    <property type="match status" value="1"/>
</dbReference>
<dbReference type="FunFam" id="3.40.50.300:FF:000006">
    <property type="entry name" value="DNA-binding transcriptional regulator NtrC"/>
    <property type="match status" value="1"/>
</dbReference>
<dbReference type="Pfam" id="PF00158">
    <property type="entry name" value="Sigma54_activat"/>
    <property type="match status" value="1"/>
</dbReference>
<sequence length="431" mass="47168">MSTAVSVPMQQRSVVLVTPDADLRHRLTARLSSLRWNVLSAAGGAEAMVHLGGGTPEAMIVDHWLPDLDAAEFTAYAAALCPGTDMLQMDGSAASAGSRSSRRNELLHALREAQQESHETAALPIAAVSPTPFDGAAWLHAPVSIPSATPVGTVSSRWLVDPFIPPVTERPAAVPMEVRMHLPEMVGNAPQMLELARLVRMVAPHMASVLIQGETGTGKELVAKAVHRLSHRANKPFVVLNCAAIPEHLLEAELFGHTRGAFTGAVTSRTGRIEAAHGGTLFLDEIGEMPLPLQAKMLRFLENGEIQKVGDNDTVRVDVRIVAATHQPLEQNADDKVFRLDLYHRLAVFPVDVPTLRDRTEDIPMLTEYFLRKFGESAPRRSILPKAIDALMDYQWPGNVRELAHMLQRAIILCGEDEIRPEHFRIRSAFA</sequence>
<dbReference type="CDD" id="cd00009">
    <property type="entry name" value="AAA"/>
    <property type="match status" value="1"/>
</dbReference>
<dbReference type="GO" id="GO:0006355">
    <property type="term" value="P:regulation of DNA-templated transcription"/>
    <property type="evidence" value="ECO:0007669"/>
    <property type="project" value="InterPro"/>
</dbReference>
<dbReference type="PANTHER" id="PTHR32071:SF117">
    <property type="entry name" value="PTS-DEPENDENT DIHYDROXYACETONE KINASE OPERON REGULATORY PROTEIN-RELATED"/>
    <property type="match status" value="1"/>
</dbReference>
<dbReference type="Gene3D" id="3.40.50.2300">
    <property type="match status" value="1"/>
</dbReference>
<keyword evidence="2" id="KW-0067">ATP-binding</keyword>
<dbReference type="GO" id="GO:0005524">
    <property type="term" value="F:ATP binding"/>
    <property type="evidence" value="ECO:0007669"/>
    <property type="project" value="UniProtKB-KW"/>
</dbReference>
<dbReference type="SUPFAM" id="SSF52172">
    <property type="entry name" value="CheY-like"/>
    <property type="match status" value="1"/>
</dbReference>
<reference evidence="7 8" key="1">
    <citation type="submission" date="2016-10" db="EMBL/GenBank/DDBJ databases">
        <authorList>
            <person name="de Groot N.N."/>
        </authorList>
    </citation>
    <scope>NUCLEOTIDE SEQUENCE [LARGE SCALE GENOMIC DNA]</scope>
    <source>
        <strain evidence="7 8">AB35.6</strain>
    </source>
</reference>
<keyword evidence="3" id="KW-0805">Transcription regulation</keyword>